<dbReference type="Pfam" id="PF02230">
    <property type="entry name" value="Abhydrolase_2"/>
    <property type="match status" value="1"/>
</dbReference>
<dbReference type="InterPro" id="IPR003140">
    <property type="entry name" value="PLipase/COase/thioEstase"/>
</dbReference>
<accession>A0ABZ2T338</accession>
<evidence type="ECO:0000313" key="3">
    <source>
        <dbReference type="Proteomes" id="UP000664360"/>
    </source>
</evidence>
<name>A0ABZ2T338_9ENTE</name>
<dbReference type="Proteomes" id="UP000664360">
    <property type="component" value="Chromosome"/>
</dbReference>
<protein>
    <submittedName>
        <fullName evidence="2">Phospholipase/carboxylesterase</fullName>
    </submittedName>
</protein>
<dbReference type="SUPFAM" id="SSF53474">
    <property type="entry name" value="alpha/beta-Hydrolases"/>
    <property type="match status" value="1"/>
</dbReference>
<evidence type="ECO:0000259" key="1">
    <source>
        <dbReference type="Pfam" id="PF02230"/>
    </source>
</evidence>
<dbReference type="InterPro" id="IPR029058">
    <property type="entry name" value="AB_hydrolase_fold"/>
</dbReference>
<dbReference type="EMBL" id="CP147250">
    <property type="protein sequence ID" value="WYJ80674.1"/>
    <property type="molecule type" value="Genomic_DNA"/>
</dbReference>
<keyword evidence="3" id="KW-1185">Reference proteome</keyword>
<evidence type="ECO:0000313" key="2">
    <source>
        <dbReference type="EMBL" id="WYJ80674.1"/>
    </source>
</evidence>
<dbReference type="Gene3D" id="3.40.50.1820">
    <property type="entry name" value="alpha/beta hydrolase"/>
    <property type="match status" value="1"/>
</dbReference>
<gene>
    <name evidence="2" type="ORF">DOK79_002257</name>
</gene>
<feature type="domain" description="Phospholipase/carboxylesterase/thioesterase" evidence="1">
    <location>
        <begin position="15"/>
        <end position="204"/>
    </location>
</feature>
<organism evidence="2 3">
    <name type="scientific">Candidatus Enterococcus mangumiae</name>
    <dbReference type="NCBI Taxonomy" id="2230878"/>
    <lineage>
        <taxon>Bacteria</taxon>
        <taxon>Bacillati</taxon>
        <taxon>Bacillota</taxon>
        <taxon>Bacilli</taxon>
        <taxon>Lactobacillales</taxon>
        <taxon>Enterococcaceae</taxon>
        <taxon>Enterococcus</taxon>
    </lineage>
</organism>
<reference evidence="2 3" key="1">
    <citation type="submission" date="2021-03" db="EMBL/GenBank/DDBJ databases">
        <authorList>
            <person name="Gilmore M.S."/>
            <person name="Schwartzman J."/>
            <person name="Van Tyne D."/>
            <person name="Martin M."/>
            <person name="Earl A.M."/>
            <person name="Manson A.L."/>
            <person name="Straub T."/>
            <person name="Salamzade R."/>
            <person name="Saavedra J."/>
            <person name="Lebreton F."/>
            <person name="Prichula J."/>
            <person name="Schaufler K."/>
            <person name="Gaca A."/>
            <person name="Sgardioli B."/>
            <person name="Wagenaar J."/>
            <person name="Strong T."/>
        </authorList>
    </citation>
    <scope>NUCLEOTIDE SEQUENCE [LARGE SCALE GENOMIC DNA]</scope>
    <source>
        <strain evidence="2 3">DIV1094</strain>
    </source>
</reference>
<sequence>MTGVKHLKYLYRQGKTTQKKLILLHGTGGDEHSLLEIAEFLAPESTLLSFRGNINEQGMNRFFKRNGLNQFDYDSLAEESSNLLNEIKTISHSHEIPLTDWIVVGFSNGANIAAHIMLAQQTELNKGLFFHPMSLDKYPEKTELPDTSVWLSYGNGDPIVSNTSFSQLVNEFDSRGAKVTTQTTDQGHQLTMDELTHAKQWLDTLD</sequence>
<reference evidence="2 3" key="2">
    <citation type="submission" date="2024-03" db="EMBL/GenBank/DDBJ databases">
        <title>The Genome Sequence of Enterococcus sp. DIV1094.</title>
        <authorList>
            <consortium name="The Broad Institute Genomics Platform"/>
            <consortium name="The Broad Institute Microbial Omics Core"/>
            <consortium name="The Broad Institute Genomic Center for Infectious Diseases"/>
            <person name="Earl A."/>
            <person name="Manson A."/>
            <person name="Gilmore M."/>
            <person name="Schwartman J."/>
            <person name="Shea T."/>
            <person name="Abouelleil A."/>
            <person name="Cao P."/>
            <person name="Chapman S."/>
            <person name="Cusick C."/>
            <person name="Young S."/>
            <person name="Neafsey D."/>
            <person name="Nusbaum C."/>
            <person name="Birren B."/>
        </authorList>
    </citation>
    <scope>NUCLEOTIDE SEQUENCE [LARGE SCALE GENOMIC DNA]</scope>
    <source>
        <strain evidence="2 3">DIV1094</strain>
    </source>
</reference>
<proteinExistence type="predicted"/>